<accession>A0A6J7IHA6</accession>
<dbReference type="InterPro" id="IPR044855">
    <property type="entry name" value="CoA-Trfase_III_dom3_sf"/>
</dbReference>
<organism evidence="4">
    <name type="scientific">freshwater metagenome</name>
    <dbReference type="NCBI Taxonomy" id="449393"/>
    <lineage>
        <taxon>unclassified sequences</taxon>
        <taxon>metagenomes</taxon>
        <taxon>ecological metagenomes</taxon>
    </lineage>
</organism>
<evidence type="ECO:0000256" key="1">
    <source>
        <dbReference type="ARBA" id="ARBA00022679"/>
    </source>
</evidence>
<dbReference type="Gene3D" id="3.30.1540.10">
    <property type="entry name" value="formyl-coa transferase, domain 3"/>
    <property type="match status" value="2"/>
</dbReference>
<proteinExistence type="predicted"/>
<evidence type="ECO:0000313" key="4">
    <source>
        <dbReference type="EMBL" id="CAB4930165.1"/>
    </source>
</evidence>
<dbReference type="EMBL" id="CAFBOS010000007">
    <property type="protein sequence ID" value="CAB4978546.1"/>
    <property type="molecule type" value="Genomic_DNA"/>
</dbReference>
<dbReference type="InterPro" id="IPR050483">
    <property type="entry name" value="CoA-transferase_III_domain"/>
</dbReference>
<dbReference type="PANTHER" id="PTHR48207:SF3">
    <property type="entry name" value="SUCCINATE--HYDROXYMETHYLGLUTARATE COA-TRANSFERASE"/>
    <property type="match status" value="1"/>
</dbReference>
<dbReference type="SUPFAM" id="SSF89796">
    <property type="entry name" value="CoA-transferase family III (CaiB/BaiF)"/>
    <property type="match status" value="2"/>
</dbReference>
<dbReference type="InterPro" id="IPR003673">
    <property type="entry name" value="CoA-Trfase_fam_III"/>
</dbReference>
<dbReference type="PANTHER" id="PTHR48207">
    <property type="entry name" value="SUCCINATE--HYDROXYMETHYLGLUTARATE COA-TRANSFERASE"/>
    <property type="match status" value="1"/>
</dbReference>
<dbReference type="Pfam" id="PF02515">
    <property type="entry name" value="CoA_transf_3"/>
    <property type="match status" value="2"/>
</dbReference>
<name>A0A6J7IHA6_9ZZZZ</name>
<dbReference type="EMBL" id="CAFABA010000122">
    <property type="protein sequence ID" value="CAB4835327.1"/>
    <property type="molecule type" value="Genomic_DNA"/>
</dbReference>
<protein>
    <submittedName>
        <fullName evidence="4">Unannotated protein</fullName>
    </submittedName>
</protein>
<dbReference type="EMBL" id="CAFBMH010000136">
    <property type="protein sequence ID" value="CAB4930165.1"/>
    <property type="molecule type" value="Genomic_DNA"/>
</dbReference>
<dbReference type="AlphaFoldDB" id="A0A6J7IHA6"/>
<keyword evidence="1" id="KW-0808">Transferase</keyword>
<evidence type="ECO:0000313" key="5">
    <source>
        <dbReference type="EMBL" id="CAB4978546.1"/>
    </source>
</evidence>
<gene>
    <name evidence="2" type="ORF">UFOPK2754_02986</name>
    <name evidence="3" type="ORF">UFOPK3139_02414</name>
    <name evidence="4" type="ORF">UFOPK3543_02609</name>
    <name evidence="5" type="ORF">UFOPK3967_00202</name>
</gene>
<sequence>MQYGYVADMSDSHLRGPLDGIRVLDLATPLAEATGRVFADLGAEVIKIEPPGGCESRFTAPFIATADASDPEGSLYWKAWGLGKKSVVIDFDDGCGREELLALVRTADVLIESFTPGTLEQRGLGYESLREANPTLLFVSVTPYGQTGPDASSPATDLTLAAAGGFLNCQGDRDRPPVPIGQPETSNSGAVQAAADAIMALHERDRSGLGQHLDTSMQAAVLWTLLYVTGYAAFGRDAPGFGDDRAIPPESVRGLTIPVFARTTDGFVAMTLVLGAPGARSFGRMMRWAIEHDAVDADLAAHEWSQMFALLGAGTISPEDAQRAIDQLLTFFGTRTKSDIHEQAVVGRWLVAPAWDASDLYADRQLASRDYWVDVDGIDHPGPFAKLSATPIVYRHGAPRLGEHQALAHETGRRPSVAALPAAARRDAVFAGLKVADFSWVGAGPLISKDLANLGATVLRVESEKFIDPLRIIPPWKDMVPNHATGHCMANFNQSKLGLALDMASPGAREVAMRLVAWADVVIESFVPGTAAKYGLDYASLRDGRPDLVMLSSCMRGQTGPERTYTGFGMQGAALAGFVGVTGWADRLPAGPFAAYSDFIAPRYSLAALGAALYHRRRTGEGQYIDLSQIESAIHFLEPMLLDRAVNGHVAGLRGADSDRACPHGVFRTAGTERFVAIAAETESQWRALRDQLLVGAGFDDPRYGTLHARLAERDAIETSVADACAGAEPFELAARLRRAGVPASVVLRASDLSHDPQLLHREFFVELDHPRIGPCTYDGAVTRFSATPHRPSHAGPVIGQHTEVILREHLGYRDDEITELAASGALT</sequence>
<evidence type="ECO:0000313" key="3">
    <source>
        <dbReference type="EMBL" id="CAB4835327.1"/>
    </source>
</evidence>
<evidence type="ECO:0000313" key="2">
    <source>
        <dbReference type="EMBL" id="CAB4768924.1"/>
    </source>
</evidence>
<dbReference type="Gene3D" id="3.40.50.10540">
    <property type="entry name" value="Crotonobetainyl-coa:carnitine coa-transferase, domain 1"/>
    <property type="match status" value="2"/>
</dbReference>
<dbReference type="InterPro" id="IPR023606">
    <property type="entry name" value="CoA-Trfase_III_dom_1_sf"/>
</dbReference>
<dbReference type="EMBL" id="CAEZYR010000167">
    <property type="protein sequence ID" value="CAB4768924.1"/>
    <property type="molecule type" value="Genomic_DNA"/>
</dbReference>
<dbReference type="GO" id="GO:0008410">
    <property type="term" value="F:CoA-transferase activity"/>
    <property type="evidence" value="ECO:0007669"/>
    <property type="project" value="TreeGrafter"/>
</dbReference>
<reference evidence="4" key="1">
    <citation type="submission" date="2020-05" db="EMBL/GenBank/DDBJ databases">
        <authorList>
            <person name="Chiriac C."/>
            <person name="Salcher M."/>
            <person name="Ghai R."/>
            <person name="Kavagutti S V."/>
        </authorList>
    </citation>
    <scope>NUCLEOTIDE SEQUENCE</scope>
</reference>